<feature type="region of interest" description="Disordered" evidence="3">
    <location>
        <begin position="153"/>
        <end position="205"/>
    </location>
</feature>
<dbReference type="SMART" id="SM00360">
    <property type="entry name" value="RRM"/>
    <property type="match status" value="1"/>
</dbReference>
<organism evidence="5 6">
    <name type="scientific">Hyaloscypha variabilis (strain UAMH 11265 / GT02V1 / F)</name>
    <name type="common">Meliniomyces variabilis</name>
    <dbReference type="NCBI Taxonomy" id="1149755"/>
    <lineage>
        <taxon>Eukaryota</taxon>
        <taxon>Fungi</taxon>
        <taxon>Dikarya</taxon>
        <taxon>Ascomycota</taxon>
        <taxon>Pezizomycotina</taxon>
        <taxon>Leotiomycetes</taxon>
        <taxon>Helotiales</taxon>
        <taxon>Hyaloscyphaceae</taxon>
        <taxon>Hyaloscypha</taxon>
        <taxon>Hyaloscypha variabilis</taxon>
    </lineage>
</organism>
<dbReference type="Proteomes" id="UP000235786">
    <property type="component" value="Unassembled WGS sequence"/>
</dbReference>
<keyword evidence="1 2" id="KW-0694">RNA-binding</keyword>
<dbReference type="PANTHER" id="PTHR19965:SF35">
    <property type="entry name" value="RNA ANNEALING PROTEIN YRA1"/>
    <property type="match status" value="1"/>
</dbReference>
<dbReference type="EMBL" id="KZ613952">
    <property type="protein sequence ID" value="PMD35347.1"/>
    <property type="molecule type" value="Genomic_DNA"/>
</dbReference>
<dbReference type="InterPro" id="IPR051229">
    <property type="entry name" value="ALYREF_mRNA_export"/>
</dbReference>
<protein>
    <recommendedName>
        <fullName evidence="4">RRM domain-containing protein</fullName>
    </recommendedName>
</protein>
<keyword evidence="6" id="KW-1185">Reference proteome</keyword>
<evidence type="ECO:0000256" key="3">
    <source>
        <dbReference type="SAM" id="MobiDB-lite"/>
    </source>
</evidence>
<dbReference type="GO" id="GO:0003729">
    <property type="term" value="F:mRNA binding"/>
    <property type="evidence" value="ECO:0007669"/>
    <property type="project" value="TreeGrafter"/>
</dbReference>
<feature type="compositionally biased region" description="Basic residues" evidence="3">
    <location>
        <begin position="19"/>
        <end position="30"/>
    </location>
</feature>
<accession>A0A2J6RA17</accession>
<sequence length="277" mass="28717">MSTKLDKSLDEIISTQRRSSGRGRGGRRVGGRTAPAAAAPAGGVKKNAKHAKGAVKNIPTGPSGSGGEGKILVTGFPKDITEPMIKEYFVKMIGPVKRVELSYGPGGASRGIANIVFVRSESATKAVTDCNGIPVDGRPIKVELIIDASRAKNIPPPKGLSERITQPKPQPKSAAVTKTAGTTRGRGKAGRGKGAARTARPAPKTAAELDSEMADYWQAGAAATETGTAQPAASGDANMDDEILGWTFTSDSGGKSFVEAGVLFSNIEPLLYYCYCA</sequence>
<feature type="compositionally biased region" description="Low complexity" evidence="3">
    <location>
        <begin position="174"/>
        <end position="183"/>
    </location>
</feature>
<evidence type="ECO:0000313" key="5">
    <source>
        <dbReference type="EMBL" id="PMD35347.1"/>
    </source>
</evidence>
<evidence type="ECO:0000313" key="6">
    <source>
        <dbReference type="Proteomes" id="UP000235786"/>
    </source>
</evidence>
<dbReference type="Pfam" id="PF13865">
    <property type="entry name" value="FoP_duplication"/>
    <property type="match status" value="1"/>
</dbReference>
<gene>
    <name evidence="5" type="ORF">L207DRAFT_637720</name>
</gene>
<dbReference type="Pfam" id="PF00076">
    <property type="entry name" value="RRM_1"/>
    <property type="match status" value="1"/>
</dbReference>
<dbReference type="STRING" id="1149755.A0A2J6RA17"/>
<name>A0A2J6RA17_HYAVF</name>
<evidence type="ECO:0000256" key="2">
    <source>
        <dbReference type="PROSITE-ProRule" id="PRU00176"/>
    </source>
</evidence>
<dbReference type="GO" id="GO:0005634">
    <property type="term" value="C:nucleus"/>
    <property type="evidence" value="ECO:0007669"/>
    <property type="project" value="TreeGrafter"/>
</dbReference>
<feature type="compositionally biased region" description="Low complexity" evidence="3">
    <location>
        <begin position="195"/>
        <end position="205"/>
    </location>
</feature>
<feature type="region of interest" description="Disordered" evidence="3">
    <location>
        <begin position="1"/>
        <end position="69"/>
    </location>
</feature>
<dbReference type="OrthoDB" id="346839at2759"/>
<dbReference type="InterPro" id="IPR012677">
    <property type="entry name" value="Nucleotide-bd_a/b_plait_sf"/>
</dbReference>
<dbReference type="SMART" id="SM01218">
    <property type="entry name" value="FoP_duplication"/>
    <property type="match status" value="1"/>
</dbReference>
<feature type="compositionally biased region" description="Low complexity" evidence="3">
    <location>
        <begin position="31"/>
        <end position="44"/>
    </location>
</feature>
<dbReference type="SUPFAM" id="SSF54928">
    <property type="entry name" value="RNA-binding domain, RBD"/>
    <property type="match status" value="1"/>
</dbReference>
<dbReference type="PROSITE" id="PS50102">
    <property type="entry name" value="RRM"/>
    <property type="match status" value="1"/>
</dbReference>
<dbReference type="InterPro" id="IPR000504">
    <property type="entry name" value="RRM_dom"/>
</dbReference>
<dbReference type="Gene3D" id="3.30.70.330">
    <property type="match status" value="1"/>
</dbReference>
<feature type="compositionally biased region" description="Basic and acidic residues" evidence="3">
    <location>
        <begin position="1"/>
        <end position="10"/>
    </location>
</feature>
<dbReference type="InterPro" id="IPR035979">
    <property type="entry name" value="RBD_domain_sf"/>
</dbReference>
<dbReference type="InterPro" id="IPR025715">
    <property type="entry name" value="FoP_C"/>
</dbReference>
<reference evidence="5 6" key="1">
    <citation type="submission" date="2016-04" db="EMBL/GenBank/DDBJ databases">
        <title>A degradative enzymes factory behind the ericoid mycorrhizal symbiosis.</title>
        <authorList>
            <consortium name="DOE Joint Genome Institute"/>
            <person name="Martino E."/>
            <person name="Morin E."/>
            <person name="Grelet G."/>
            <person name="Kuo A."/>
            <person name="Kohler A."/>
            <person name="Daghino S."/>
            <person name="Barry K."/>
            <person name="Choi C."/>
            <person name="Cichocki N."/>
            <person name="Clum A."/>
            <person name="Copeland A."/>
            <person name="Hainaut M."/>
            <person name="Haridas S."/>
            <person name="Labutti K."/>
            <person name="Lindquist E."/>
            <person name="Lipzen A."/>
            <person name="Khouja H.-R."/>
            <person name="Murat C."/>
            <person name="Ohm R."/>
            <person name="Olson A."/>
            <person name="Spatafora J."/>
            <person name="Veneault-Fourrey C."/>
            <person name="Henrissat B."/>
            <person name="Grigoriev I."/>
            <person name="Martin F."/>
            <person name="Perotto S."/>
        </authorList>
    </citation>
    <scope>NUCLEOTIDE SEQUENCE [LARGE SCALE GENOMIC DNA]</scope>
    <source>
        <strain evidence="5 6">F</strain>
    </source>
</reference>
<dbReference type="PANTHER" id="PTHR19965">
    <property type="entry name" value="RNA AND EXPORT FACTOR BINDING PROTEIN"/>
    <property type="match status" value="1"/>
</dbReference>
<dbReference type="AlphaFoldDB" id="A0A2J6RA17"/>
<evidence type="ECO:0000259" key="4">
    <source>
        <dbReference type="PROSITE" id="PS50102"/>
    </source>
</evidence>
<feature type="domain" description="RRM" evidence="4">
    <location>
        <begin position="69"/>
        <end position="147"/>
    </location>
</feature>
<evidence type="ECO:0000256" key="1">
    <source>
        <dbReference type="ARBA" id="ARBA00022884"/>
    </source>
</evidence>
<proteinExistence type="predicted"/>